<comment type="caution">
    <text evidence="1">The sequence shown here is derived from an EMBL/GenBank/DDBJ whole genome shotgun (WGS) entry which is preliminary data.</text>
</comment>
<accession>A0A0L0P118</accession>
<sequence length="57" mass="6086">MGATTRLANLACEAIALKTYSPFFFGGEKIGSHNPTTCMFGDEAKLGHLTEAVHAEE</sequence>
<gene>
    <name evidence="1" type="ORF">QG37_03485</name>
</gene>
<dbReference type="VEuPathDB" id="FungiDB:QG37_03485"/>
<protein>
    <submittedName>
        <fullName evidence="1">Uncharacterized protein</fullName>
    </submittedName>
</protein>
<evidence type="ECO:0000313" key="1">
    <source>
        <dbReference type="EMBL" id="KND99690.1"/>
    </source>
</evidence>
<proteinExistence type="predicted"/>
<organism evidence="1 2">
    <name type="scientific">Candidozyma auris</name>
    <name type="common">Yeast</name>
    <name type="synonym">Candida auris</name>
    <dbReference type="NCBI Taxonomy" id="498019"/>
    <lineage>
        <taxon>Eukaryota</taxon>
        <taxon>Fungi</taxon>
        <taxon>Dikarya</taxon>
        <taxon>Ascomycota</taxon>
        <taxon>Saccharomycotina</taxon>
        <taxon>Pichiomycetes</taxon>
        <taxon>Metschnikowiaceae</taxon>
        <taxon>Candidozyma</taxon>
    </lineage>
</organism>
<dbReference type="Proteomes" id="UP000037122">
    <property type="component" value="Unassembled WGS sequence"/>
</dbReference>
<reference evidence="2" key="1">
    <citation type="journal article" date="2015" name="BMC Genomics">
        <title>Draft genome of a commonly misdiagnosed multidrug resistant pathogen Candida auris.</title>
        <authorList>
            <person name="Chatterjee S."/>
            <person name="Alampalli S.V."/>
            <person name="Nageshan R.K."/>
            <person name="Chettiar S.T."/>
            <person name="Joshi S."/>
            <person name="Tatu U.S."/>
        </authorList>
    </citation>
    <scope>NUCLEOTIDE SEQUENCE [LARGE SCALE GENOMIC DNA]</scope>
    <source>
        <strain evidence="2">6684</strain>
    </source>
</reference>
<dbReference type="AlphaFoldDB" id="A0A0L0P118"/>
<dbReference type="EMBL" id="LGST01000022">
    <property type="protein sequence ID" value="KND99690.1"/>
    <property type="molecule type" value="Genomic_DNA"/>
</dbReference>
<name>A0A0L0P118_CANAR</name>
<evidence type="ECO:0000313" key="2">
    <source>
        <dbReference type="Proteomes" id="UP000037122"/>
    </source>
</evidence>